<reference evidence="1 2" key="1">
    <citation type="journal article" date="2010" name="Stand. Genomic Sci.">
        <title>Complete genome sequence of Cellulophaga algicola type strain (IC166).</title>
        <authorList>
            <person name="Abt B."/>
            <person name="Lu M."/>
            <person name="Misra M."/>
            <person name="Han C."/>
            <person name="Nolan M."/>
            <person name="Lucas S."/>
            <person name="Hammon N."/>
            <person name="Deshpande S."/>
            <person name="Cheng J.F."/>
            <person name="Tapia R."/>
            <person name="Goodwin L."/>
            <person name="Pitluck S."/>
            <person name="Liolios K."/>
            <person name="Pagani I."/>
            <person name="Ivanova N."/>
            <person name="Mavromatis K."/>
            <person name="Ovchinikova G."/>
            <person name="Pati A."/>
            <person name="Chen A."/>
            <person name="Palaniappan K."/>
            <person name="Land M."/>
            <person name="Hauser L."/>
            <person name="Chang Y.J."/>
            <person name="Jeffries C.D."/>
            <person name="Detter J.C."/>
            <person name="Brambilla E."/>
            <person name="Rohde M."/>
            <person name="Tindall B.J."/>
            <person name="Goker M."/>
            <person name="Woyke T."/>
            <person name="Bristow J."/>
            <person name="Eisen J.A."/>
            <person name="Markowitz V."/>
            <person name="Hugenholtz P."/>
            <person name="Kyrpides N.C."/>
            <person name="Klenk H.P."/>
            <person name="Lapidus A."/>
        </authorList>
    </citation>
    <scope>NUCLEOTIDE SEQUENCE [LARGE SCALE GENOMIC DNA]</scope>
    <source>
        <strain evidence="2">DSM 14237 / IC166 / ACAM 630</strain>
    </source>
</reference>
<dbReference type="AlphaFoldDB" id="E6X5J5"/>
<accession>E6X5J5</accession>
<keyword evidence="2" id="KW-1185">Reference proteome</keyword>
<dbReference type="STRING" id="688270.Celal_3284"/>
<protein>
    <submittedName>
        <fullName evidence="1">Uncharacterized protein</fullName>
    </submittedName>
</protein>
<dbReference type="RefSeq" id="WP_013552009.1">
    <property type="nucleotide sequence ID" value="NC_014934.1"/>
</dbReference>
<gene>
    <name evidence="1" type="ordered locus">Celal_3284</name>
</gene>
<organism evidence="1 2">
    <name type="scientific">Cellulophaga algicola (strain DSM 14237 / IC166 / ACAM 630)</name>
    <dbReference type="NCBI Taxonomy" id="688270"/>
    <lineage>
        <taxon>Bacteria</taxon>
        <taxon>Pseudomonadati</taxon>
        <taxon>Bacteroidota</taxon>
        <taxon>Flavobacteriia</taxon>
        <taxon>Flavobacteriales</taxon>
        <taxon>Flavobacteriaceae</taxon>
        <taxon>Cellulophaga</taxon>
    </lineage>
</organism>
<dbReference type="EMBL" id="CP002453">
    <property type="protein sequence ID" value="ADV50550.1"/>
    <property type="molecule type" value="Genomic_DNA"/>
</dbReference>
<proteinExistence type="predicted"/>
<evidence type="ECO:0000313" key="2">
    <source>
        <dbReference type="Proteomes" id="UP000008634"/>
    </source>
</evidence>
<name>E6X5J5_CELAD</name>
<dbReference type="Proteomes" id="UP000008634">
    <property type="component" value="Chromosome"/>
</dbReference>
<sequence>MEAYTKKIDNLEIKMLVDTNLKEQKTFWNIYVYNSKKDSVLIDHFEYSKIYEKEQEYISGDIRKHIIIGDVILEHKTIYLMLYKHGKTYLNTYEFTDDKKFIKNEYFGGSIRSGSYVNYGHPLYLAEIKPITENELFIYLAGGTEMSSGVLPMQKFNNLSKKLTRIIFNENSTKKIENNEKLFETLVLEQNKEKIGTLIKKILIENNHLKINDNFKYLGFLDRSNLKKTRVRSKGLIYFFFQEKSINSNIKIIKYNISKSEWLIADFKEERIKSEE</sequence>
<evidence type="ECO:0000313" key="1">
    <source>
        <dbReference type="EMBL" id="ADV50550.1"/>
    </source>
</evidence>
<dbReference type="HOGENOM" id="CLU_899230_0_0_10"/>
<dbReference type="KEGG" id="cao:Celal_3284"/>